<evidence type="ECO:0000313" key="2">
    <source>
        <dbReference type="Proteomes" id="UP000271098"/>
    </source>
</evidence>
<dbReference type="AlphaFoldDB" id="A0A3P6SDA3"/>
<proteinExistence type="predicted"/>
<organism evidence="1 2">
    <name type="scientific">Gongylonema pulchrum</name>
    <dbReference type="NCBI Taxonomy" id="637853"/>
    <lineage>
        <taxon>Eukaryota</taxon>
        <taxon>Metazoa</taxon>
        <taxon>Ecdysozoa</taxon>
        <taxon>Nematoda</taxon>
        <taxon>Chromadorea</taxon>
        <taxon>Rhabditida</taxon>
        <taxon>Spirurina</taxon>
        <taxon>Spiruromorpha</taxon>
        <taxon>Spiruroidea</taxon>
        <taxon>Gongylonematidae</taxon>
        <taxon>Gongylonema</taxon>
    </lineage>
</organism>
<accession>A0A3P6SDA3</accession>
<dbReference type="OrthoDB" id="3176171at2759"/>
<gene>
    <name evidence="1" type="ORF">GPUH_LOCUS6142</name>
</gene>
<sequence>MIGFGVISKYHNFHASVFQVKALENDIEDLHGEFELDRLDYLETIRKQDQQIKLLQQIVDKIHPVLKKDCNYFNIEKIKREATWNEDQGKWTLPDLTILRTTLPNATPGISFPITSGGLVETFHDQQHMETADDLSKLRQVSILHCQTALHPSQRQMRINTNSSKIFF</sequence>
<evidence type="ECO:0000313" key="1">
    <source>
        <dbReference type="EMBL" id="VDK53564.1"/>
    </source>
</evidence>
<keyword evidence="2" id="KW-1185">Reference proteome</keyword>
<dbReference type="EMBL" id="UYRT01013977">
    <property type="protein sequence ID" value="VDK53564.1"/>
    <property type="molecule type" value="Genomic_DNA"/>
</dbReference>
<dbReference type="Proteomes" id="UP000271098">
    <property type="component" value="Unassembled WGS sequence"/>
</dbReference>
<name>A0A3P6SDA3_9BILA</name>
<protein>
    <submittedName>
        <fullName evidence="1">Uncharacterized protein</fullName>
    </submittedName>
</protein>
<reference evidence="1 2" key="1">
    <citation type="submission" date="2018-11" db="EMBL/GenBank/DDBJ databases">
        <authorList>
            <consortium name="Pathogen Informatics"/>
        </authorList>
    </citation>
    <scope>NUCLEOTIDE SEQUENCE [LARGE SCALE GENOMIC DNA]</scope>
</reference>